<evidence type="ECO:0000313" key="11">
    <source>
        <dbReference type="Proteomes" id="UP001324115"/>
    </source>
</evidence>
<protein>
    <recommendedName>
        <fullName evidence="9">PGG domain-containing protein</fullName>
    </recommendedName>
</protein>
<feature type="transmembrane region" description="Helical" evidence="8">
    <location>
        <begin position="257"/>
        <end position="280"/>
    </location>
</feature>
<comment type="caution">
    <text evidence="10">The sequence shown here is derived from an EMBL/GenBank/DDBJ whole genome shotgun (WGS) entry which is preliminary data.</text>
</comment>
<dbReference type="InterPro" id="IPR036770">
    <property type="entry name" value="Ankyrin_rpt-contain_sf"/>
</dbReference>
<dbReference type="SUPFAM" id="SSF48403">
    <property type="entry name" value="Ankyrin repeat"/>
    <property type="match status" value="1"/>
</dbReference>
<gene>
    <name evidence="10" type="ORF">RGQ29_021402</name>
</gene>
<sequence length="429" mass="48862">MDIALALRTLVFPTRNRYNTKYSYNKDGTKPQEWIANLQTGNPDDEQQECQNKAIDILEEVFSKNPLFFHVRDQKGKTPLHLAAANNYIEGIQFILTKFRQHVLVKSQKGDLPIHISSKKGHIKAVEIFLEQQWHDPSKLLNSLGQNILHVAAKHGQDKLVKNILSNPRFEKLLNERDKNGHTALHLASMNFHSNVVCTLTWDRRVNLNQLNKKGLTASDIVRKNERTAGTAMSIKGSKILSRKPRTRSRYCMIKHWFDILLMISILVATVAFTAGLTVPCGFDNSSDDTTKGMAILANEWAFQAFVLCDTFAMFCSIMGVFILIWSIILETEMAESAISFAVKLVGIALLAMSLAFMLAIYLVANISWVKYAVFGVRFLLVTYFFFSFFLLIFPFGTRHPVLHFICHFAIPMIYRFLPSNDTVKVKHE</sequence>
<dbReference type="AlphaFoldDB" id="A0AAN7FCW3"/>
<proteinExistence type="predicted"/>
<evidence type="ECO:0000256" key="8">
    <source>
        <dbReference type="SAM" id="Phobius"/>
    </source>
</evidence>
<evidence type="ECO:0000256" key="4">
    <source>
        <dbReference type="ARBA" id="ARBA00022989"/>
    </source>
</evidence>
<evidence type="ECO:0000256" key="3">
    <source>
        <dbReference type="ARBA" id="ARBA00022737"/>
    </source>
</evidence>
<keyword evidence="11" id="KW-1185">Reference proteome</keyword>
<evidence type="ECO:0000256" key="7">
    <source>
        <dbReference type="PROSITE-ProRule" id="PRU00023"/>
    </source>
</evidence>
<accession>A0AAN7FCW3</accession>
<evidence type="ECO:0000256" key="2">
    <source>
        <dbReference type="ARBA" id="ARBA00022692"/>
    </source>
</evidence>
<evidence type="ECO:0000313" key="10">
    <source>
        <dbReference type="EMBL" id="KAK4591187.1"/>
    </source>
</evidence>
<dbReference type="PROSITE" id="PS50297">
    <property type="entry name" value="ANK_REP_REGION"/>
    <property type="match status" value="1"/>
</dbReference>
<dbReference type="GO" id="GO:0005886">
    <property type="term" value="C:plasma membrane"/>
    <property type="evidence" value="ECO:0007669"/>
    <property type="project" value="TreeGrafter"/>
</dbReference>
<reference evidence="10 11" key="1">
    <citation type="journal article" date="2023" name="G3 (Bethesda)">
        <title>A haplotype-resolved chromosome-scale genome for Quercus rubra L. provides insights into the genetics of adaptive traits for red oak species.</title>
        <authorList>
            <person name="Kapoor B."/>
            <person name="Jenkins J."/>
            <person name="Schmutz J."/>
            <person name="Zhebentyayeva T."/>
            <person name="Kuelheim C."/>
            <person name="Coggeshall M."/>
            <person name="Heim C."/>
            <person name="Lasky J.R."/>
            <person name="Leites L."/>
            <person name="Islam-Faridi N."/>
            <person name="Romero-Severson J."/>
            <person name="DeLeo V.L."/>
            <person name="Lucas S.M."/>
            <person name="Lazic D."/>
            <person name="Gailing O."/>
            <person name="Carlson J."/>
            <person name="Staton M."/>
        </authorList>
    </citation>
    <scope>NUCLEOTIDE SEQUENCE [LARGE SCALE GENOMIC DNA]</scope>
    <source>
        <strain evidence="10">Pseudo-F2</strain>
    </source>
</reference>
<evidence type="ECO:0000256" key="6">
    <source>
        <dbReference type="ARBA" id="ARBA00023136"/>
    </source>
</evidence>
<name>A0AAN7FCW3_QUERU</name>
<evidence type="ECO:0000256" key="5">
    <source>
        <dbReference type="ARBA" id="ARBA00023043"/>
    </source>
</evidence>
<evidence type="ECO:0000259" key="9">
    <source>
        <dbReference type="Pfam" id="PF13962"/>
    </source>
</evidence>
<dbReference type="SMART" id="SM00248">
    <property type="entry name" value="ANK"/>
    <property type="match status" value="4"/>
</dbReference>
<feature type="transmembrane region" description="Helical" evidence="8">
    <location>
        <begin position="341"/>
        <end position="365"/>
    </location>
</feature>
<keyword evidence="4 8" id="KW-1133">Transmembrane helix</keyword>
<dbReference type="PANTHER" id="PTHR24186:SF46">
    <property type="entry name" value="PROTEIN ACCELERATED CELL DEATH 6-LIKE"/>
    <property type="match status" value="1"/>
</dbReference>
<comment type="subcellular location">
    <subcellularLocation>
        <location evidence="1">Membrane</location>
        <topology evidence="1">Multi-pass membrane protein</topology>
    </subcellularLocation>
</comment>
<dbReference type="PANTHER" id="PTHR24186">
    <property type="entry name" value="PROTEIN PHOSPHATASE 1 REGULATORY SUBUNIT"/>
    <property type="match status" value="1"/>
</dbReference>
<dbReference type="Pfam" id="PF13962">
    <property type="entry name" value="PGG"/>
    <property type="match status" value="1"/>
</dbReference>
<keyword evidence="5 7" id="KW-0040">ANK repeat</keyword>
<dbReference type="Gene3D" id="1.25.40.20">
    <property type="entry name" value="Ankyrin repeat-containing domain"/>
    <property type="match status" value="1"/>
</dbReference>
<feature type="transmembrane region" description="Helical" evidence="8">
    <location>
        <begin position="301"/>
        <end position="329"/>
    </location>
</feature>
<dbReference type="Pfam" id="PF12796">
    <property type="entry name" value="Ank_2"/>
    <property type="match status" value="1"/>
</dbReference>
<keyword evidence="6 8" id="KW-0472">Membrane</keyword>
<evidence type="ECO:0000256" key="1">
    <source>
        <dbReference type="ARBA" id="ARBA00004141"/>
    </source>
</evidence>
<keyword evidence="3" id="KW-0677">Repeat</keyword>
<dbReference type="PROSITE" id="PS50088">
    <property type="entry name" value="ANK_REPEAT"/>
    <property type="match status" value="1"/>
</dbReference>
<dbReference type="Pfam" id="PF00023">
    <property type="entry name" value="Ank"/>
    <property type="match status" value="1"/>
</dbReference>
<organism evidence="10 11">
    <name type="scientific">Quercus rubra</name>
    <name type="common">Northern red oak</name>
    <name type="synonym">Quercus borealis</name>
    <dbReference type="NCBI Taxonomy" id="3512"/>
    <lineage>
        <taxon>Eukaryota</taxon>
        <taxon>Viridiplantae</taxon>
        <taxon>Streptophyta</taxon>
        <taxon>Embryophyta</taxon>
        <taxon>Tracheophyta</taxon>
        <taxon>Spermatophyta</taxon>
        <taxon>Magnoliopsida</taxon>
        <taxon>eudicotyledons</taxon>
        <taxon>Gunneridae</taxon>
        <taxon>Pentapetalae</taxon>
        <taxon>rosids</taxon>
        <taxon>fabids</taxon>
        <taxon>Fagales</taxon>
        <taxon>Fagaceae</taxon>
        <taxon>Quercus</taxon>
    </lineage>
</organism>
<dbReference type="InterPro" id="IPR026961">
    <property type="entry name" value="PGG_dom"/>
</dbReference>
<dbReference type="Proteomes" id="UP001324115">
    <property type="component" value="Unassembled WGS sequence"/>
</dbReference>
<dbReference type="EMBL" id="JAXUIC010000005">
    <property type="protein sequence ID" value="KAK4591187.1"/>
    <property type="molecule type" value="Genomic_DNA"/>
</dbReference>
<keyword evidence="2 8" id="KW-0812">Transmembrane</keyword>
<feature type="repeat" description="ANK" evidence="7">
    <location>
        <begin position="75"/>
        <end position="96"/>
    </location>
</feature>
<feature type="transmembrane region" description="Helical" evidence="8">
    <location>
        <begin position="372"/>
        <end position="396"/>
    </location>
</feature>
<dbReference type="InterPro" id="IPR002110">
    <property type="entry name" value="Ankyrin_rpt"/>
</dbReference>
<feature type="domain" description="PGG" evidence="9">
    <location>
        <begin position="257"/>
        <end position="364"/>
    </location>
</feature>